<evidence type="ECO:0000256" key="1">
    <source>
        <dbReference type="SAM" id="MobiDB-lite"/>
    </source>
</evidence>
<name>A0ABW7UTB9_9ACTN</name>
<dbReference type="PROSITE" id="PS51318">
    <property type="entry name" value="TAT"/>
    <property type="match status" value="1"/>
</dbReference>
<proteinExistence type="predicted"/>
<keyword evidence="2" id="KW-0732">Signal</keyword>
<accession>A0ABW7UTB9</accession>
<dbReference type="InterPro" id="IPR036182">
    <property type="entry name" value="PCuAC_sf"/>
</dbReference>
<feature type="compositionally biased region" description="Polar residues" evidence="1">
    <location>
        <begin position="179"/>
        <end position="193"/>
    </location>
</feature>
<evidence type="ECO:0000313" key="4">
    <source>
        <dbReference type="Proteomes" id="UP001611548"/>
    </source>
</evidence>
<dbReference type="PROSITE" id="PS51257">
    <property type="entry name" value="PROKAR_LIPOPROTEIN"/>
    <property type="match status" value="1"/>
</dbReference>
<organism evidence="3 4">
    <name type="scientific">Streptomyces pathocidini</name>
    <dbReference type="NCBI Taxonomy" id="1650571"/>
    <lineage>
        <taxon>Bacteria</taxon>
        <taxon>Bacillati</taxon>
        <taxon>Actinomycetota</taxon>
        <taxon>Actinomycetes</taxon>
        <taxon>Kitasatosporales</taxon>
        <taxon>Streptomycetaceae</taxon>
        <taxon>Streptomyces</taxon>
    </lineage>
</organism>
<evidence type="ECO:0000256" key="2">
    <source>
        <dbReference type="SAM" id="SignalP"/>
    </source>
</evidence>
<sequence>MSLPRTSAGGAPILRRGALAAAAVVASVASLSACAAGNSASTLQVKPDNAATSIGDVKIQNANVITQPEGAEGPAVVAAKIFNNGQKEQTLDSITVEGLQQPVKLAPAKGSGPLTIPAGGTLILGGEGNASAQIANSSESFRDGDVQRVVFKLSETGEVPLTAFVVPATHYFKDFGPSSVPTPSKSASPSGSPTEEAGAANGEHETGATASTGAGQSPAAGHSSAAAGH</sequence>
<gene>
    <name evidence="3" type="ORF">ACH429_17415</name>
</gene>
<dbReference type="EMBL" id="JBIRWE010000006">
    <property type="protein sequence ID" value="MFI1965860.1"/>
    <property type="molecule type" value="Genomic_DNA"/>
</dbReference>
<evidence type="ECO:0000313" key="3">
    <source>
        <dbReference type="EMBL" id="MFI1965860.1"/>
    </source>
</evidence>
<keyword evidence="4" id="KW-1185">Reference proteome</keyword>
<feature type="region of interest" description="Disordered" evidence="1">
    <location>
        <begin position="177"/>
        <end position="229"/>
    </location>
</feature>
<dbReference type="SUPFAM" id="SSF110087">
    <property type="entry name" value="DR1885-like metal-binding protein"/>
    <property type="match status" value="1"/>
</dbReference>
<feature type="compositionally biased region" description="Low complexity" evidence="1">
    <location>
        <begin position="213"/>
        <end position="229"/>
    </location>
</feature>
<comment type="caution">
    <text evidence="3">The sequence shown here is derived from an EMBL/GenBank/DDBJ whole genome shotgun (WGS) entry which is preliminary data.</text>
</comment>
<dbReference type="RefSeq" id="WP_240483390.1">
    <property type="nucleotide sequence ID" value="NZ_JBIRWE010000006.1"/>
</dbReference>
<feature type="signal peptide" evidence="2">
    <location>
        <begin position="1"/>
        <end position="35"/>
    </location>
</feature>
<protein>
    <submittedName>
        <fullName evidence="3">DUF461 domain-containing protein</fullName>
    </submittedName>
</protein>
<dbReference type="InterPro" id="IPR006311">
    <property type="entry name" value="TAT_signal"/>
</dbReference>
<dbReference type="Proteomes" id="UP001611548">
    <property type="component" value="Unassembled WGS sequence"/>
</dbReference>
<feature type="chain" id="PRO_5046009576" evidence="2">
    <location>
        <begin position="36"/>
        <end position="229"/>
    </location>
</feature>
<reference evidence="3 4" key="1">
    <citation type="submission" date="2024-10" db="EMBL/GenBank/DDBJ databases">
        <title>The Natural Products Discovery Center: Release of the First 8490 Sequenced Strains for Exploring Actinobacteria Biosynthetic Diversity.</title>
        <authorList>
            <person name="Kalkreuter E."/>
            <person name="Kautsar S.A."/>
            <person name="Yang D."/>
            <person name="Bader C.D."/>
            <person name="Teijaro C.N."/>
            <person name="Fluegel L."/>
            <person name="Davis C.M."/>
            <person name="Simpson J.R."/>
            <person name="Lauterbach L."/>
            <person name="Steele A.D."/>
            <person name="Gui C."/>
            <person name="Meng S."/>
            <person name="Li G."/>
            <person name="Viehrig K."/>
            <person name="Ye F."/>
            <person name="Su P."/>
            <person name="Kiefer A.F."/>
            <person name="Nichols A."/>
            <person name="Cepeda A.J."/>
            <person name="Yan W."/>
            <person name="Fan B."/>
            <person name="Jiang Y."/>
            <person name="Adhikari A."/>
            <person name="Zheng C.-J."/>
            <person name="Schuster L."/>
            <person name="Cowan T.M."/>
            <person name="Smanski M.J."/>
            <person name="Chevrette M.G."/>
            <person name="De Carvalho L.P.S."/>
            <person name="Shen B."/>
        </authorList>
    </citation>
    <scope>NUCLEOTIDE SEQUENCE [LARGE SCALE GENOMIC DNA]</scope>
    <source>
        <strain evidence="3 4">NPDC020327</strain>
    </source>
</reference>